<evidence type="ECO:0000256" key="3">
    <source>
        <dbReference type="ARBA" id="ARBA00023015"/>
    </source>
</evidence>
<dbReference type="InterPro" id="IPR019734">
    <property type="entry name" value="TPR_rpt"/>
</dbReference>
<reference evidence="9 10" key="1">
    <citation type="submission" date="2020-08" db="EMBL/GenBank/DDBJ databases">
        <title>Sequencing the genomes of 1000 actinobacteria strains.</title>
        <authorList>
            <person name="Klenk H.-P."/>
        </authorList>
    </citation>
    <scope>NUCLEOTIDE SEQUENCE [LARGE SCALE GENOMIC DNA]</scope>
    <source>
        <strain evidence="9 10">DSM 41654</strain>
    </source>
</reference>
<dbReference type="PROSITE" id="PS51755">
    <property type="entry name" value="OMPR_PHOB"/>
    <property type="match status" value="1"/>
</dbReference>
<comment type="caution">
    <text evidence="9">The sequence shown here is derived from an EMBL/GenBank/DDBJ whole genome shotgun (WGS) entry which is preliminary data.</text>
</comment>
<feature type="DNA-binding region" description="OmpR/PhoB-type" evidence="6">
    <location>
        <begin position="1"/>
        <end position="83"/>
    </location>
</feature>
<keyword evidence="4 6" id="KW-0238">DNA-binding</keyword>
<protein>
    <submittedName>
        <fullName evidence="9">DNA-binding SARP family transcriptional activator/tetratricopeptide (TPR) repeat protein</fullName>
    </submittedName>
</protein>
<dbReference type="Proteomes" id="UP000540506">
    <property type="component" value="Unassembled WGS sequence"/>
</dbReference>
<accession>A0A7W7QZ72</accession>
<evidence type="ECO:0000256" key="6">
    <source>
        <dbReference type="PROSITE-ProRule" id="PRU01091"/>
    </source>
</evidence>
<keyword evidence="2" id="KW-0902">Two-component regulatory system</keyword>
<dbReference type="SUPFAM" id="SSF48452">
    <property type="entry name" value="TPR-like"/>
    <property type="match status" value="3"/>
</dbReference>
<dbReference type="PANTHER" id="PTHR35807:SF1">
    <property type="entry name" value="TRANSCRIPTIONAL REGULATOR REDD"/>
    <property type="match status" value="1"/>
</dbReference>
<dbReference type="InterPro" id="IPR002182">
    <property type="entry name" value="NB-ARC"/>
</dbReference>
<dbReference type="SUPFAM" id="SSF46894">
    <property type="entry name" value="C-terminal effector domain of the bipartite response regulators"/>
    <property type="match status" value="1"/>
</dbReference>
<dbReference type="Gene3D" id="1.10.10.10">
    <property type="entry name" value="Winged helix-like DNA-binding domain superfamily/Winged helix DNA-binding domain"/>
    <property type="match status" value="1"/>
</dbReference>
<name>A0A7W7QZ72_KITKI</name>
<evidence type="ECO:0000256" key="7">
    <source>
        <dbReference type="SAM" id="MobiDB-lite"/>
    </source>
</evidence>
<dbReference type="GO" id="GO:0000160">
    <property type="term" value="P:phosphorelay signal transduction system"/>
    <property type="evidence" value="ECO:0007669"/>
    <property type="project" value="UniProtKB-KW"/>
</dbReference>
<feature type="region of interest" description="Disordered" evidence="7">
    <location>
        <begin position="995"/>
        <end position="1024"/>
    </location>
</feature>
<dbReference type="GO" id="GO:0006355">
    <property type="term" value="P:regulation of DNA-templated transcription"/>
    <property type="evidence" value="ECO:0007669"/>
    <property type="project" value="InterPro"/>
</dbReference>
<keyword evidence="10" id="KW-1185">Reference proteome</keyword>
<evidence type="ECO:0000259" key="8">
    <source>
        <dbReference type="PROSITE" id="PS51755"/>
    </source>
</evidence>
<keyword evidence="3" id="KW-0805">Transcription regulation</keyword>
<dbReference type="RefSeq" id="WP_184934689.1">
    <property type="nucleotide sequence ID" value="NZ_JACHJV010000001.1"/>
</dbReference>
<dbReference type="CDD" id="cd15831">
    <property type="entry name" value="BTAD"/>
    <property type="match status" value="1"/>
</dbReference>
<keyword evidence="5" id="KW-0804">Transcription</keyword>
<organism evidence="9 10">
    <name type="scientific">Kitasatospora kifunensis</name>
    <name type="common">Streptomyces kifunensis</name>
    <dbReference type="NCBI Taxonomy" id="58351"/>
    <lineage>
        <taxon>Bacteria</taxon>
        <taxon>Bacillati</taxon>
        <taxon>Actinomycetota</taxon>
        <taxon>Actinomycetes</taxon>
        <taxon>Kitasatosporales</taxon>
        <taxon>Streptomycetaceae</taxon>
        <taxon>Kitasatospora</taxon>
    </lineage>
</organism>
<comment type="similarity">
    <text evidence="1">Belongs to the AfsR/DnrI/RedD regulatory family.</text>
</comment>
<dbReference type="AlphaFoldDB" id="A0A7W7QZ72"/>
<evidence type="ECO:0000313" key="10">
    <source>
        <dbReference type="Proteomes" id="UP000540506"/>
    </source>
</evidence>
<dbReference type="InterPro" id="IPR016032">
    <property type="entry name" value="Sig_transdc_resp-reg_C-effctor"/>
</dbReference>
<dbReference type="SMART" id="SM01043">
    <property type="entry name" value="BTAD"/>
    <property type="match status" value="1"/>
</dbReference>
<dbReference type="SUPFAM" id="SSF52540">
    <property type="entry name" value="P-loop containing nucleoside triphosphate hydrolases"/>
    <property type="match status" value="1"/>
</dbReference>
<dbReference type="Pfam" id="PF03704">
    <property type="entry name" value="BTAD"/>
    <property type="match status" value="1"/>
</dbReference>
<dbReference type="PRINTS" id="PR00364">
    <property type="entry name" value="DISEASERSIST"/>
</dbReference>
<proteinExistence type="inferred from homology"/>
<dbReference type="Pfam" id="PF13374">
    <property type="entry name" value="TPR_10"/>
    <property type="match status" value="1"/>
</dbReference>
<dbReference type="Gene3D" id="1.25.40.10">
    <property type="entry name" value="Tetratricopeptide repeat domain"/>
    <property type="match status" value="3"/>
</dbReference>
<evidence type="ECO:0000256" key="5">
    <source>
        <dbReference type="ARBA" id="ARBA00023163"/>
    </source>
</evidence>
<dbReference type="GO" id="GO:0003677">
    <property type="term" value="F:DNA binding"/>
    <property type="evidence" value="ECO:0007669"/>
    <property type="project" value="UniProtKB-UniRule"/>
</dbReference>
<evidence type="ECO:0000313" key="9">
    <source>
        <dbReference type="EMBL" id="MBB4922532.1"/>
    </source>
</evidence>
<dbReference type="SMART" id="SM00028">
    <property type="entry name" value="TPR"/>
    <property type="match status" value="6"/>
</dbReference>
<feature type="domain" description="OmpR/PhoB-type" evidence="8">
    <location>
        <begin position="1"/>
        <end position="83"/>
    </location>
</feature>
<evidence type="ECO:0000256" key="2">
    <source>
        <dbReference type="ARBA" id="ARBA00023012"/>
    </source>
</evidence>
<dbReference type="InterPro" id="IPR027417">
    <property type="entry name" value="P-loop_NTPase"/>
</dbReference>
<sequence length="1024" mass="110348">MFAVSPEKVRCLLAALAWDAGRPLALDTLADRLWDARLPADPAGGVHSNVSKLRRALNNAAKAESDGPVPLILSRGHAYTLDVDPGIVDYHRFRRLTGRAREATEHGDDITALSLLDQANALWTGDPLAGLRGEWANDARATLTDERLAAAVTHAEVGMRMGHFAELVTDLAPLVSAHPTHQTLVARLMLALHGAGRQDEALARYQATFRNLGKHLGIAPGRELADLHAQILAGEPAAKLVPRARLLSAKTSPAALAAPAAPAPLSPATASSLRPLRPLVGRERELAELTAGPGVVSISGMGGIGKTALALHAAQLLHERYPDGSHLLNLHANSASQAPLTPQQAVPALFRMLGFPSGAVPTEHEQRIALWHRLLEERRYVIVLDDVADGAQVRALVPVPGQTRSFVILTSRRRLSELTGVRQHFIDGLSPEHGVELFQRLVNSERAGNAGRIREILGRFAYHPLATEILASRFRGRRSWSLEYLAQRLATSTRLVDEIRDTERDLRPVLDFSYLALAADHQRAFRLLGLYPGPRFALPSAAALLGLAPAEAERSLEELLDASLLQEVAPELYAFHDLLGGYAASLADAEGSPEEREAAFARLLSFELAAVDQADRLLYPHRLRLDRPEHAGDRPPEPPAWGTPAEARRWLVAELPGLLALQRHAAAHAQSAEAAWLAHSFAGFLDVEGFWHEAIELHRATIEHWRSTGDRRGEVRALIDLGNAHRRTAQPLRAVAAINEALALARLTDDFSGAAEALSQRGVLHGDAGEFDDALTLQREALATSRTAGDSRQSDRILNNIGLLSMFLQDNSTALAHLEAAHAGFQRLGNVGLAAATLNNIGQVLLLQGDSRSARAAFERCLTSGAEVLSTVDIASARSNLATALDRPEDLPTALALAASAVDTFRQFEALRPLLLALMTLGDVQLRAHQGTAAAETFQEAVVLATALDADRERAASERSLGIAELSLGHYDAGRQHLTTAITLASHVHDQKTADEAKKALSSITPHAASMVDESRAPLWPPKS</sequence>
<dbReference type="InterPro" id="IPR051677">
    <property type="entry name" value="AfsR-DnrI-RedD_regulator"/>
</dbReference>
<dbReference type="InterPro" id="IPR005158">
    <property type="entry name" value="BTAD"/>
</dbReference>
<dbReference type="EMBL" id="JACHJV010000001">
    <property type="protein sequence ID" value="MBB4922532.1"/>
    <property type="molecule type" value="Genomic_DNA"/>
</dbReference>
<dbReference type="InterPro" id="IPR011990">
    <property type="entry name" value="TPR-like_helical_dom_sf"/>
</dbReference>
<dbReference type="Gene3D" id="3.40.50.300">
    <property type="entry name" value="P-loop containing nucleotide triphosphate hydrolases"/>
    <property type="match status" value="1"/>
</dbReference>
<evidence type="ECO:0000256" key="4">
    <source>
        <dbReference type="ARBA" id="ARBA00023125"/>
    </source>
</evidence>
<dbReference type="InterPro" id="IPR036388">
    <property type="entry name" value="WH-like_DNA-bd_sf"/>
</dbReference>
<gene>
    <name evidence="9" type="ORF">FHR34_001525</name>
</gene>
<dbReference type="PANTHER" id="PTHR35807">
    <property type="entry name" value="TRANSCRIPTIONAL REGULATOR REDD-RELATED"/>
    <property type="match status" value="1"/>
</dbReference>
<dbReference type="Pfam" id="PF13424">
    <property type="entry name" value="TPR_12"/>
    <property type="match status" value="2"/>
</dbReference>
<dbReference type="InterPro" id="IPR001867">
    <property type="entry name" value="OmpR/PhoB-type_DNA-bd"/>
</dbReference>
<dbReference type="GO" id="GO:0043531">
    <property type="term" value="F:ADP binding"/>
    <property type="evidence" value="ECO:0007669"/>
    <property type="project" value="InterPro"/>
</dbReference>
<dbReference type="Pfam" id="PF00931">
    <property type="entry name" value="NB-ARC"/>
    <property type="match status" value="1"/>
</dbReference>
<evidence type="ECO:0000256" key="1">
    <source>
        <dbReference type="ARBA" id="ARBA00005820"/>
    </source>
</evidence>